<organism evidence="1 2">
    <name type="scientific">Symbiodinium natans</name>
    <dbReference type="NCBI Taxonomy" id="878477"/>
    <lineage>
        <taxon>Eukaryota</taxon>
        <taxon>Sar</taxon>
        <taxon>Alveolata</taxon>
        <taxon>Dinophyceae</taxon>
        <taxon>Suessiales</taxon>
        <taxon>Symbiodiniaceae</taxon>
        <taxon>Symbiodinium</taxon>
    </lineage>
</organism>
<reference evidence="1" key="1">
    <citation type="submission" date="2021-02" db="EMBL/GenBank/DDBJ databases">
        <authorList>
            <person name="Dougan E. K."/>
            <person name="Rhodes N."/>
            <person name="Thang M."/>
            <person name="Chan C."/>
        </authorList>
    </citation>
    <scope>NUCLEOTIDE SEQUENCE</scope>
</reference>
<dbReference type="Proteomes" id="UP000604046">
    <property type="component" value="Unassembled WGS sequence"/>
</dbReference>
<evidence type="ECO:0000313" key="1">
    <source>
        <dbReference type="EMBL" id="CAE7615012.1"/>
    </source>
</evidence>
<proteinExistence type="predicted"/>
<gene>
    <name evidence="1" type="primary">Caskin1</name>
    <name evidence="1" type="ORF">SNAT2548_LOCUS34966</name>
</gene>
<sequence length="576" mass="64249">MGGVQRLFEQRRQQVASTRRDAASLAGVAVGARVRSHYYAGTKPDRKKSEQAEEAIVIGVHFKGEEDIAAPSQLEVQLEFLRQDERCLRGGRKTCVPAHWIVSTEEDAEVAAALREVGIHEEDQPFWDSIFPASEMREVCRLTSCQRRALAQIRAHAAASHEEAEPRVLERFQKMGFSDKELQAVLSWIQDLAPVIIHVNIDTVGRFLESDEYYRSQFETKTSYGAIDEGNQTRVTWERDLFGDAYDDAKPFERCKYGALNATWSDGRAGILNTSALAEPVGPVTNDFEGCKPALQYGDSYLVLKDVRLRCTFAPEDSGGISGSRLAVLDKYAHVLEEYEDEEIRKLVDVATAPPARPSSEAPRLLRGSTEDPTQQWVSFGFPQLKRKAGCFFFEVELIEECSLPQVGLASDLFQCLPGVQSTSGIGDDEYSCGVDGMHGSPLRWPKQEAYRRIRRNRRNRVQLTHVTLRCLLEGWASLCLGCQLEEERLRCLLRGRTSVCSGRKSRGGSRGGLRFPCNLLCIQRGLERAVEATSLGRGHANLQRGPLSRHLPQGPRVLPVWARLQASSPATGTDL</sequence>
<dbReference type="Pfam" id="PF12294">
    <property type="entry name" value="DUF3626"/>
    <property type="match status" value="1"/>
</dbReference>
<dbReference type="OrthoDB" id="448388at2759"/>
<protein>
    <submittedName>
        <fullName evidence="1">Caskin1 protein</fullName>
    </submittedName>
</protein>
<dbReference type="AlphaFoldDB" id="A0A812V809"/>
<evidence type="ECO:0000313" key="2">
    <source>
        <dbReference type="Proteomes" id="UP000604046"/>
    </source>
</evidence>
<comment type="caution">
    <text evidence="1">The sequence shown here is derived from an EMBL/GenBank/DDBJ whole genome shotgun (WGS) entry which is preliminary data.</text>
</comment>
<name>A0A812V809_9DINO</name>
<accession>A0A812V809</accession>
<keyword evidence="2" id="KW-1185">Reference proteome</keyword>
<dbReference type="InterPro" id="IPR022074">
    <property type="entry name" value="DUF3626"/>
</dbReference>
<dbReference type="EMBL" id="CAJNDS010002839">
    <property type="protein sequence ID" value="CAE7615012.1"/>
    <property type="molecule type" value="Genomic_DNA"/>
</dbReference>